<sequence>MSRYVPEISLVTGVFLGLSATLSGVVLTGRFFPSLLFGVVVCVPFAAFGVVRSEDPSEALPPRIILGIGVALGGLLLLAGLVDTPRVPFLSGLLAALLVALPTVVYATKFGADVNPLSPLQTLVASGSVGALFLAAAPLVGALSAVIGLLVGLSGALYAQARGFRPTYRQQRLGMVAGVLLGLGVASFGLAMRLPLGATTASAGALVIAPSLFVALTRAQRSA</sequence>
<feature type="transmembrane region" description="Helical" evidence="1">
    <location>
        <begin position="173"/>
        <end position="192"/>
    </location>
</feature>
<keyword evidence="1" id="KW-1133">Transmembrane helix</keyword>
<feature type="transmembrane region" description="Helical" evidence="1">
    <location>
        <begin position="198"/>
        <end position="217"/>
    </location>
</feature>
<dbReference type="EMBL" id="JBHTAA010000005">
    <property type="protein sequence ID" value="MFC7204807.1"/>
    <property type="molecule type" value="Genomic_DNA"/>
</dbReference>
<comment type="caution">
    <text evidence="2">The sequence shown here is derived from an EMBL/GenBank/DDBJ whole genome shotgun (WGS) entry which is preliminary data.</text>
</comment>
<proteinExistence type="predicted"/>
<feature type="transmembrane region" description="Helical" evidence="1">
    <location>
        <begin position="34"/>
        <end position="51"/>
    </location>
</feature>
<feature type="transmembrane region" description="Helical" evidence="1">
    <location>
        <begin position="88"/>
        <end position="108"/>
    </location>
</feature>
<protein>
    <recommendedName>
        <fullName evidence="4">DUF368 domain-containing protein</fullName>
    </recommendedName>
</protein>
<accession>A0ABD5ZIE3</accession>
<evidence type="ECO:0008006" key="4">
    <source>
        <dbReference type="Google" id="ProtNLM"/>
    </source>
</evidence>
<feature type="transmembrane region" description="Helical" evidence="1">
    <location>
        <begin position="63"/>
        <end position="82"/>
    </location>
</feature>
<organism evidence="2 3">
    <name type="scientific">Haloferax namakaokahaiae</name>
    <dbReference type="NCBI Taxonomy" id="1748331"/>
    <lineage>
        <taxon>Archaea</taxon>
        <taxon>Methanobacteriati</taxon>
        <taxon>Methanobacteriota</taxon>
        <taxon>Stenosarchaea group</taxon>
        <taxon>Halobacteria</taxon>
        <taxon>Halobacteriales</taxon>
        <taxon>Haloferacaceae</taxon>
        <taxon>Haloferax</taxon>
    </lineage>
</organism>
<gene>
    <name evidence="2" type="ORF">ACFQJC_14915</name>
</gene>
<dbReference type="Proteomes" id="UP001596481">
    <property type="component" value="Unassembled WGS sequence"/>
</dbReference>
<keyword evidence="1" id="KW-0472">Membrane</keyword>
<dbReference type="RefSeq" id="WP_390224816.1">
    <property type="nucleotide sequence ID" value="NZ_JBHTAA010000005.1"/>
</dbReference>
<keyword evidence="3" id="KW-1185">Reference proteome</keyword>
<dbReference type="AlphaFoldDB" id="A0ABD5ZIE3"/>
<evidence type="ECO:0000313" key="2">
    <source>
        <dbReference type="EMBL" id="MFC7204807.1"/>
    </source>
</evidence>
<reference evidence="2 3" key="1">
    <citation type="journal article" date="2019" name="Int. J. Syst. Evol. Microbiol.">
        <title>The Global Catalogue of Microorganisms (GCM) 10K type strain sequencing project: providing services to taxonomists for standard genome sequencing and annotation.</title>
        <authorList>
            <consortium name="The Broad Institute Genomics Platform"/>
            <consortium name="The Broad Institute Genome Sequencing Center for Infectious Disease"/>
            <person name="Wu L."/>
            <person name="Ma J."/>
        </authorList>
    </citation>
    <scope>NUCLEOTIDE SEQUENCE [LARGE SCALE GENOMIC DNA]</scope>
    <source>
        <strain evidence="2 3">DSM 29988</strain>
    </source>
</reference>
<evidence type="ECO:0000313" key="3">
    <source>
        <dbReference type="Proteomes" id="UP001596481"/>
    </source>
</evidence>
<keyword evidence="1" id="KW-0812">Transmembrane</keyword>
<evidence type="ECO:0000256" key="1">
    <source>
        <dbReference type="SAM" id="Phobius"/>
    </source>
</evidence>
<name>A0ABD5ZIE3_9EURY</name>